<dbReference type="PANTHER" id="PTHR22765">
    <property type="entry name" value="RING FINGER AND PROTEASE ASSOCIATED DOMAIN-CONTAINING"/>
    <property type="match status" value="1"/>
</dbReference>
<proteinExistence type="predicted"/>
<protein>
    <recommendedName>
        <fullName evidence="3">RING-type domain-containing protein</fullName>
    </recommendedName>
</protein>
<dbReference type="Pfam" id="PF13639">
    <property type="entry name" value="zf-RING_2"/>
    <property type="match status" value="1"/>
</dbReference>
<reference evidence="4" key="1">
    <citation type="submission" date="2023-01" db="EMBL/GenBank/DDBJ databases">
        <authorList>
            <person name="Van Ghelder C."/>
            <person name="Rancurel C."/>
        </authorList>
    </citation>
    <scope>NUCLEOTIDE SEQUENCE</scope>
    <source>
        <strain evidence="4">CNCM I-4278</strain>
    </source>
</reference>
<keyword evidence="1" id="KW-0479">Metal-binding</keyword>
<evidence type="ECO:0000256" key="1">
    <source>
        <dbReference type="PROSITE-ProRule" id="PRU00175"/>
    </source>
</evidence>
<keyword evidence="1" id="KW-0863">Zinc-finger</keyword>
<evidence type="ECO:0000313" key="4">
    <source>
        <dbReference type="EMBL" id="CAI6334383.1"/>
    </source>
</evidence>
<evidence type="ECO:0000256" key="2">
    <source>
        <dbReference type="SAM" id="MobiDB-lite"/>
    </source>
</evidence>
<accession>A0A9W4XJZ0</accession>
<dbReference type="InterPro" id="IPR013083">
    <property type="entry name" value="Znf_RING/FYVE/PHD"/>
</dbReference>
<gene>
    <name evidence="4" type="ORF">PDIGIT_LOCUS7440</name>
</gene>
<dbReference type="InterPro" id="IPR051826">
    <property type="entry name" value="E3_ubiquitin-ligase_domain"/>
</dbReference>
<dbReference type="EMBL" id="CAOQHR010000005">
    <property type="protein sequence ID" value="CAI6334383.1"/>
    <property type="molecule type" value="Genomic_DNA"/>
</dbReference>
<dbReference type="SUPFAM" id="SSF57850">
    <property type="entry name" value="RING/U-box"/>
    <property type="match status" value="1"/>
</dbReference>
<dbReference type="GO" id="GO:0061630">
    <property type="term" value="F:ubiquitin protein ligase activity"/>
    <property type="evidence" value="ECO:0007669"/>
    <property type="project" value="TreeGrafter"/>
</dbReference>
<dbReference type="AlphaFoldDB" id="A0A9W4XJZ0"/>
<dbReference type="Gene3D" id="3.30.40.10">
    <property type="entry name" value="Zinc/RING finger domain, C3HC4 (zinc finger)"/>
    <property type="match status" value="1"/>
</dbReference>
<feature type="region of interest" description="Disordered" evidence="2">
    <location>
        <begin position="1"/>
        <end position="31"/>
    </location>
</feature>
<evidence type="ECO:0000259" key="3">
    <source>
        <dbReference type="PROSITE" id="PS50089"/>
    </source>
</evidence>
<dbReference type="OrthoDB" id="8062037at2759"/>
<organism evidence="4 5">
    <name type="scientific">Periconia digitata</name>
    <dbReference type="NCBI Taxonomy" id="1303443"/>
    <lineage>
        <taxon>Eukaryota</taxon>
        <taxon>Fungi</taxon>
        <taxon>Dikarya</taxon>
        <taxon>Ascomycota</taxon>
        <taxon>Pezizomycotina</taxon>
        <taxon>Dothideomycetes</taxon>
        <taxon>Pleosporomycetidae</taxon>
        <taxon>Pleosporales</taxon>
        <taxon>Massarineae</taxon>
        <taxon>Periconiaceae</taxon>
        <taxon>Periconia</taxon>
    </lineage>
</organism>
<sequence>MSDNGYNPHSPVSDNDDNPDSPTNGRRPLPSWAIEGRTQYYPYTDVPFRYNLRRAKFRANEFLETAPKATAEQKGRDDCFCGEAYDLANHVAIVLPCNHVFGRDCIREWLATNHASCPMCRAELYEDLKLLTDSDESILEDEEGAPPDCVRFGNFYNSEAGEQISNEYSDRVYLMDILYGRTKWDKDLLDEEEAIALTRTRKNCEDECTIVCTTDYLRCYNRESDMEFSFMLRLRWNESEHAAREARMAEFPSWQIREAKNSRTHIKFLLQRISTIEYREDTRYPIETLEKSLQKHEALLRERGEELD</sequence>
<keyword evidence="1" id="KW-0862">Zinc</keyword>
<comment type="caution">
    <text evidence="4">The sequence shown here is derived from an EMBL/GenBank/DDBJ whole genome shotgun (WGS) entry which is preliminary data.</text>
</comment>
<dbReference type="InterPro" id="IPR001841">
    <property type="entry name" value="Znf_RING"/>
</dbReference>
<evidence type="ECO:0000313" key="5">
    <source>
        <dbReference type="Proteomes" id="UP001152607"/>
    </source>
</evidence>
<dbReference type="GO" id="GO:0006511">
    <property type="term" value="P:ubiquitin-dependent protein catabolic process"/>
    <property type="evidence" value="ECO:0007669"/>
    <property type="project" value="TreeGrafter"/>
</dbReference>
<name>A0A9W4XJZ0_9PLEO</name>
<dbReference type="PROSITE" id="PS50089">
    <property type="entry name" value="ZF_RING_2"/>
    <property type="match status" value="1"/>
</dbReference>
<dbReference type="GO" id="GO:0008270">
    <property type="term" value="F:zinc ion binding"/>
    <property type="evidence" value="ECO:0007669"/>
    <property type="project" value="UniProtKB-KW"/>
</dbReference>
<dbReference type="Proteomes" id="UP001152607">
    <property type="component" value="Unassembled WGS sequence"/>
</dbReference>
<feature type="domain" description="RING-type" evidence="3">
    <location>
        <begin position="81"/>
        <end position="121"/>
    </location>
</feature>
<keyword evidence="5" id="KW-1185">Reference proteome</keyword>